<evidence type="ECO:0000259" key="7">
    <source>
        <dbReference type="PROSITE" id="PS51296"/>
    </source>
</evidence>
<sequence length="106" mass="11152">MTFACREDDVPPGEGRNITLEGKRVALFRTDTGWYAVDAVCPHKGGPLADGIVCDHAVTCPLHDRSFDLRTGQGPGEDRVSAYPVELRDGAVYVAVGSPAAAPVAA</sequence>
<dbReference type="Proteomes" id="UP001058860">
    <property type="component" value="Chromosome"/>
</dbReference>
<evidence type="ECO:0000256" key="3">
    <source>
        <dbReference type="ARBA" id="ARBA00023002"/>
    </source>
</evidence>
<evidence type="ECO:0000313" key="9">
    <source>
        <dbReference type="Proteomes" id="UP001058860"/>
    </source>
</evidence>
<keyword evidence="2" id="KW-0479">Metal-binding</keyword>
<keyword evidence="4" id="KW-0408">Iron</keyword>
<keyword evidence="1" id="KW-0001">2Fe-2S</keyword>
<dbReference type="NCBIfam" id="TIGR02378">
    <property type="entry name" value="nirD_assim_sml"/>
    <property type="match status" value="1"/>
</dbReference>
<dbReference type="Gene3D" id="2.102.10.10">
    <property type="entry name" value="Rieske [2Fe-2S] iron-sulphur domain"/>
    <property type="match status" value="1"/>
</dbReference>
<protein>
    <submittedName>
        <fullName evidence="8">Nitrite reductase small subunit NirD</fullName>
    </submittedName>
</protein>
<dbReference type="EMBL" id="CP088295">
    <property type="protein sequence ID" value="UUY03171.1"/>
    <property type="molecule type" value="Genomic_DNA"/>
</dbReference>
<dbReference type="InterPro" id="IPR012748">
    <property type="entry name" value="Rieske-like_NirD"/>
</dbReference>
<dbReference type="Pfam" id="PF13806">
    <property type="entry name" value="Rieske_2"/>
    <property type="match status" value="1"/>
</dbReference>
<keyword evidence="6" id="KW-0534">Nitrate assimilation</keyword>
<dbReference type="InterPro" id="IPR017941">
    <property type="entry name" value="Rieske_2Fe-2S"/>
</dbReference>
<keyword evidence="5" id="KW-0411">Iron-sulfur</keyword>
<dbReference type="InterPro" id="IPR036922">
    <property type="entry name" value="Rieske_2Fe-2S_sf"/>
</dbReference>
<organism evidence="8 9">
    <name type="scientific">Svornostia abyssi</name>
    <dbReference type="NCBI Taxonomy" id="2898438"/>
    <lineage>
        <taxon>Bacteria</taxon>
        <taxon>Bacillati</taxon>
        <taxon>Actinomycetota</taxon>
        <taxon>Thermoleophilia</taxon>
        <taxon>Solirubrobacterales</taxon>
        <taxon>Baekduiaceae</taxon>
        <taxon>Svornostia</taxon>
    </lineage>
</organism>
<dbReference type="SUPFAM" id="SSF50022">
    <property type="entry name" value="ISP domain"/>
    <property type="match status" value="1"/>
</dbReference>
<dbReference type="PROSITE" id="PS51296">
    <property type="entry name" value="RIESKE"/>
    <property type="match status" value="1"/>
</dbReference>
<dbReference type="PANTHER" id="PTHR21496">
    <property type="entry name" value="FERREDOXIN-RELATED"/>
    <property type="match status" value="1"/>
</dbReference>
<dbReference type="RefSeq" id="WP_353863683.1">
    <property type="nucleotide sequence ID" value="NZ_CP088295.1"/>
</dbReference>
<dbReference type="PANTHER" id="PTHR21496:SF23">
    <property type="entry name" value="3-PHENYLPROPIONATE_CINNAMIC ACID DIOXYGENASE FERREDOXIN SUBUNIT"/>
    <property type="match status" value="1"/>
</dbReference>
<evidence type="ECO:0000256" key="6">
    <source>
        <dbReference type="ARBA" id="ARBA00023063"/>
    </source>
</evidence>
<name>A0ABY5PEX7_9ACTN</name>
<reference evidence="9" key="1">
    <citation type="submission" date="2021-11" db="EMBL/GenBank/DDBJ databases">
        <title>Cultivation dependent microbiological survey of springs from the worlds oldest radium mine currently devoted to the extraction of radon-saturated water.</title>
        <authorList>
            <person name="Kapinusova G."/>
            <person name="Smrhova T."/>
            <person name="Strejcek M."/>
            <person name="Suman J."/>
            <person name="Jani K."/>
            <person name="Pajer P."/>
            <person name="Uhlik O."/>
        </authorList>
    </citation>
    <scope>NUCLEOTIDE SEQUENCE [LARGE SCALE GENOMIC DNA]</scope>
    <source>
        <strain evidence="9">J379</strain>
    </source>
</reference>
<accession>A0ABY5PEX7</accession>
<evidence type="ECO:0000256" key="1">
    <source>
        <dbReference type="ARBA" id="ARBA00022714"/>
    </source>
</evidence>
<evidence type="ECO:0000256" key="4">
    <source>
        <dbReference type="ARBA" id="ARBA00023004"/>
    </source>
</evidence>
<keyword evidence="9" id="KW-1185">Reference proteome</keyword>
<keyword evidence="3" id="KW-0560">Oxidoreductase</keyword>
<gene>
    <name evidence="8" type="primary">nirD</name>
    <name evidence="8" type="ORF">LRS13_21250</name>
</gene>
<evidence type="ECO:0000256" key="5">
    <source>
        <dbReference type="ARBA" id="ARBA00023014"/>
    </source>
</evidence>
<evidence type="ECO:0000313" key="8">
    <source>
        <dbReference type="EMBL" id="UUY03171.1"/>
    </source>
</evidence>
<evidence type="ECO:0000256" key="2">
    <source>
        <dbReference type="ARBA" id="ARBA00022723"/>
    </source>
</evidence>
<feature type="domain" description="Rieske" evidence="7">
    <location>
        <begin position="2"/>
        <end position="94"/>
    </location>
</feature>
<proteinExistence type="predicted"/>